<proteinExistence type="predicted"/>
<dbReference type="AlphaFoldDB" id="J8Q667"/>
<organism evidence="3 4">
    <name type="scientific">Saccharomyces arboricola (strain H-6 / AS 2.3317 / CBS 10644)</name>
    <name type="common">Yeast</name>
    <dbReference type="NCBI Taxonomy" id="1160507"/>
    <lineage>
        <taxon>Eukaryota</taxon>
        <taxon>Fungi</taxon>
        <taxon>Dikarya</taxon>
        <taxon>Ascomycota</taxon>
        <taxon>Saccharomycotina</taxon>
        <taxon>Saccharomycetes</taxon>
        <taxon>Saccharomycetales</taxon>
        <taxon>Saccharomycetaceae</taxon>
        <taxon>Saccharomyces</taxon>
    </lineage>
</organism>
<evidence type="ECO:0000256" key="1">
    <source>
        <dbReference type="SAM" id="MobiDB-lite"/>
    </source>
</evidence>
<dbReference type="PANTHER" id="PTHR33840:SF2">
    <property type="entry name" value="TLE1 PHOSPHOLIPASE DOMAIN-CONTAINING PROTEIN"/>
    <property type="match status" value="1"/>
</dbReference>
<gene>
    <name evidence="3" type="ORF">SU7_0820</name>
</gene>
<dbReference type="Pfam" id="PF09994">
    <property type="entry name" value="T6SS_Tle1-like_cat"/>
    <property type="match status" value="1"/>
</dbReference>
<evidence type="ECO:0000259" key="2">
    <source>
        <dbReference type="Pfam" id="PF09994"/>
    </source>
</evidence>
<name>J8Q667_SACAR</name>
<dbReference type="HOGENOM" id="CLU_005049_0_3_1"/>
<feature type="domain" description="T6SS Phospholipase effector Tle1-like catalytic" evidence="2">
    <location>
        <begin position="32"/>
        <end position="416"/>
    </location>
</feature>
<dbReference type="OrthoDB" id="3162439at2759"/>
<feature type="compositionally biased region" description="Polar residues" evidence="1">
    <location>
        <begin position="606"/>
        <end position="618"/>
    </location>
</feature>
<feature type="region of interest" description="Disordered" evidence="1">
    <location>
        <begin position="1"/>
        <end position="20"/>
    </location>
</feature>
<feature type="compositionally biased region" description="Basic residues" evidence="1">
    <location>
        <begin position="1"/>
        <end position="11"/>
    </location>
</feature>
<dbReference type="PANTHER" id="PTHR33840">
    <property type="match status" value="1"/>
</dbReference>
<dbReference type="Proteomes" id="UP000006968">
    <property type="component" value="Chromosome V"/>
</dbReference>
<dbReference type="InterPro" id="IPR018712">
    <property type="entry name" value="Tle1-like_cat"/>
</dbReference>
<protein>
    <submittedName>
        <fullName evidence="3">YEL023C</fullName>
    </submittedName>
</protein>
<evidence type="ECO:0000313" key="3">
    <source>
        <dbReference type="EMBL" id="EJS44106.1"/>
    </source>
</evidence>
<dbReference type="EMBL" id="ALIE01000051">
    <property type="protein sequence ID" value="EJS44106.1"/>
    <property type="molecule type" value="Genomic_DNA"/>
</dbReference>
<keyword evidence="4" id="KW-1185">Reference proteome</keyword>
<accession>J8Q667</accession>
<reference evidence="3 4" key="1">
    <citation type="journal article" date="2013" name="BMC Genomics">
        <title>High quality de novo sequencing and assembly of the Saccharomyces arboricolus genome.</title>
        <authorList>
            <person name="Liti G."/>
            <person name="Nguyen Ba A.N."/>
            <person name="Blythe M."/>
            <person name="Mueller C.A."/>
            <person name="Bergstroem A."/>
            <person name="Cubillos F.A."/>
            <person name="Dafhnis-Calas F."/>
            <person name="Khoshraftar S."/>
            <person name="Malla S."/>
            <person name="Mehta N."/>
            <person name="Siow C.C."/>
            <person name="Warringer J."/>
            <person name="Moses A.M."/>
            <person name="Louis E.J."/>
            <person name="Nieduszynski C.A."/>
        </authorList>
    </citation>
    <scope>NUCLEOTIDE SEQUENCE [LARGE SCALE GENOMIC DNA]</scope>
    <source>
        <strain evidence="4">H-6 / AS 2.3317 / CBS 10644</strain>
    </source>
</reference>
<evidence type="ECO:0000313" key="4">
    <source>
        <dbReference type="Proteomes" id="UP000006968"/>
    </source>
</evidence>
<sequence length="681" mass="78306">MNNSKNIHKQYNKSETRGNSNIDSAPCSSFGKNIILCFDGTRENFGPQPFTSILKLYRLLENSDDSKQICYYQPGIGSVGFDAVVDVRRRLTISHVQNTLDSMFAFTLDNHICSAYLFLMKYFEPGDKIYMFGFSRGAFIARVLAGMIERVGLLNKGLEEMIEMAWQIYERWEYDSQPNELEYTSTLAEEFKKTFSREYEVKIHFQGLFDSVNSVGILRDRLFPCTQRSNIVEHVRHCVSLDERRGKFKQLCFTPMPYIPRLFSLTYGKHLSDQYSPVPSSDSSIRDVDQENPLIRYTLKSGAHSIDKISPPIPDNLGKLLSSKSEETTELLLDLNSFLESSSFARDTECSKGGIEAIFQLQSIQGSGSSSRMTMTPDLIEKWFPGDHSDVGGGWAPDCETEENLSNLPLRWILAEAIKFGVKFKRGSIHDYAAKHTSIGSLFADAHDYLDFSSPRKSSILNVKGNDGETDEQSSRNERIKHSLNNIKETRLSLKDEEEKIKDAFTLNCGHANKFMRLVWWILELLPIGIRMENKQGKWQNFHVPNLGRSRYVPDYVTLHWSIYWRIKFDRGYRPNNIPDYVRQLFQDFEGIDLKTNKLSDKYDDQSTTEGNKVNEGSSDNREPQEPHLGQKASYFATTYNARLFDAKYSQLKKKFVEWSKSSWAEIPDDLELYLQQDTSL</sequence>
<feature type="region of interest" description="Disordered" evidence="1">
    <location>
        <begin position="600"/>
        <end position="628"/>
    </location>
</feature>
<comment type="caution">
    <text evidence="3">The sequence shown here is derived from an EMBL/GenBank/DDBJ whole genome shotgun (WGS) entry which is preliminary data.</text>
</comment>